<protein>
    <recommendedName>
        <fullName evidence="3">Kaptin</fullName>
    </recommendedName>
</protein>
<proteinExistence type="predicted"/>
<accession>A0A0B6Z6C4</accession>
<dbReference type="GO" id="GO:0034198">
    <property type="term" value="P:cellular response to amino acid starvation"/>
    <property type="evidence" value="ECO:0007669"/>
    <property type="project" value="TreeGrafter"/>
</dbReference>
<sequence>MKSKENFFSHQEQDTVEKLFPEFANIDGCVTQMEFWQIDETHRMTVIGGQSGLVTLSLVNVITSEILQTWITDFDSPITSLRLFTKHTSVPCPEFIHLQNKDRDDSTEIKSDLVNLLVTSAIDPAIVFCDVINHGLSKSHSLPHSNTQDVILCACVMDIDFDGENEVLIGTYGQVLLAYKFINERPQSMLLTSTPYQSPLPVPVTDVPTRHLGEETVQYDQSEKDGMDNRRRHRSVAAALENSGHFDRHEIHDRHRSDECFQVEGNLKDGQLSRLVRSQENLTTQSPRSVWFDTPEPPEMSSKLSMSSGTLLDSTDYPCYRLTWTKRFSDPVMALSCDDVMGDGMLTLAVLTLKGLHILQPDMNAVATLILERLKLIADPDLQKDEDYEPGIEAA</sequence>
<gene>
    <name evidence="2" type="primary">ORF49958</name>
</gene>
<dbReference type="GO" id="GO:1904262">
    <property type="term" value="P:negative regulation of TORC1 signaling"/>
    <property type="evidence" value="ECO:0007669"/>
    <property type="project" value="TreeGrafter"/>
</dbReference>
<dbReference type="PANTHER" id="PTHR15435">
    <property type="entry name" value="KICSTOR COMPLEX PROTEIN KAPTIN"/>
    <property type="match status" value="1"/>
</dbReference>
<reference evidence="2" key="1">
    <citation type="submission" date="2014-12" db="EMBL/GenBank/DDBJ databases">
        <title>Insight into the proteome of Arion vulgaris.</title>
        <authorList>
            <person name="Aradska J."/>
            <person name="Bulat T."/>
            <person name="Smidak R."/>
            <person name="Sarate P."/>
            <person name="Gangsoo J."/>
            <person name="Sialana F."/>
            <person name="Bilban M."/>
            <person name="Lubec G."/>
        </authorList>
    </citation>
    <scope>NUCLEOTIDE SEQUENCE</scope>
    <source>
        <tissue evidence="2">Skin</tissue>
    </source>
</reference>
<dbReference type="AlphaFoldDB" id="A0A0B6Z6C4"/>
<evidence type="ECO:0000256" key="1">
    <source>
        <dbReference type="SAM" id="MobiDB-lite"/>
    </source>
</evidence>
<dbReference type="PANTHER" id="PTHR15435:SF2">
    <property type="entry name" value="KICSTOR COMPLEX PROTEIN KAPTIN"/>
    <property type="match status" value="1"/>
</dbReference>
<dbReference type="GO" id="GO:0051015">
    <property type="term" value="F:actin filament binding"/>
    <property type="evidence" value="ECO:0007669"/>
    <property type="project" value="TreeGrafter"/>
</dbReference>
<dbReference type="GO" id="GO:0030027">
    <property type="term" value="C:lamellipodium"/>
    <property type="evidence" value="ECO:0007669"/>
    <property type="project" value="TreeGrafter"/>
</dbReference>
<dbReference type="InterPro" id="IPR029982">
    <property type="entry name" value="Kptn"/>
</dbReference>
<evidence type="ECO:0000313" key="2">
    <source>
        <dbReference type="EMBL" id="CEK63917.1"/>
    </source>
</evidence>
<feature type="region of interest" description="Disordered" evidence="1">
    <location>
        <begin position="286"/>
        <end position="308"/>
    </location>
</feature>
<dbReference type="GO" id="GO:0007015">
    <property type="term" value="P:actin filament organization"/>
    <property type="evidence" value="ECO:0007669"/>
    <property type="project" value="InterPro"/>
</dbReference>
<organism evidence="2">
    <name type="scientific">Arion vulgaris</name>
    <dbReference type="NCBI Taxonomy" id="1028688"/>
    <lineage>
        <taxon>Eukaryota</taxon>
        <taxon>Metazoa</taxon>
        <taxon>Spiralia</taxon>
        <taxon>Lophotrochozoa</taxon>
        <taxon>Mollusca</taxon>
        <taxon>Gastropoda</taxon>
        <taxon>Heterobranchia</taxon>
        <taxon>Euthyneura</taxon>
        <taxon>Panpulmonata</taxon>
        <taxon>Eupulmonata</taxon>
        <taxon>Stylommatophora</taxon>
        <taxon>Helicina</taxon>
        <taxon>Arionoidea</taxon>
        <taxon>Arionidae</taxon>
        <taxon>Arion</taxon>
    </lineage>
</organism>
<dbReference type="GO" id="GO:0015629">
    <property type="term" value="C:actin cytoskeleton"/>
    <property type="evidence" value="ECO:0007669"/>
    <property type="project" value="InterPro"/>
</dbReference>
<name>A0A0B6Z6C4_9EUPU</name>
<evidence type="ECO:0008006" key="3">
    <source>
        <dbReference type="Google" id="ProtNLM"/>
    </source>
</evidence>
<dbReference type="EMBL" id="HACG01017052">
    <property type="protein sequence ID" value="CEK63917.1"/>
    <property type="molecule type" value="Transcribed_RNA"/>
</dbReference>